<feature type="compositionally biased region" description="Polar residues" evidence="6">
    <location>
        <begin position="1"/>
        <end position="50"/>
    </location>
</feature>
<dbReference type="InterPro" id="IPR008457">
    <property type="entry name" value="Cu-R_CopD_dom"/>
</dbReference>
<feature type="domain" description="Copper resistance protein D" evidence="8">
    <location>
        <begin position="294"/>
        <end position="398"/>
    </location>
</feature>
<proteinExistence type="predicted"/>
<keyword evidence="2" id="KW-1003">Cell membrane</keyword>
<dbReference type="PANTHER" id="PTHR34820:SF4">
    <property type="entry name" value="INNER MEMBRANE PROTEIN YEBZ"/>
    <property type="match status" value="1"/>
</dbReference>
<feature type="transmembrane region" description="Helical" evidence="7">
    <location>
        <begin position="300"/>
        <end position="320"/>
    </location>
</feature>
<dbReference type="Pfam" id="PF05425">
    <property type="entry name" value="CopD"/>
    <property type="match status" value="1"/>
</dbReference>
<evidence type="ECO:0000256" key="4">
    <source>
        <dbReference type="ARBA" id="ARBA00022989"/>
    </source>
</evidence>
<feature type="transmembrane region" description="Helical" evidence="7">
    <location>
        <begin position="377"/>
        <end position="398"/>
    </location>
</feature>
<comment type="subcellular location">
    <subcellularLocation>
        <location evidence="1">Cell membrane</location>
        <topology evidence="1">Multi-pass membrane protein</topology>
    </subcellularLocation>
</comment>
<reference evidence="10" key="1">
    <citation type="journal article" date="2019" name="Int. J. Syst. Evol. Microbiol.">
        <title>The Global Catalogue of Microorganisms (GCM) 10K type strain sequencing project: providing services to taxonomists for standard genome sequencing and annotation.</title>
        <authorList>
            <consortium name="The Broad Institute Genomics Platform"/>
            <consortium name="The Broad Institute Genome Sequencing Center for Infectious Disease"/>
            <person name="Wu L."/>
            <person name="Ma J."/>
        </authorList>
    </citation>
    <scope>NUCLEOTIDE SEQUENCE [LARGE SCALE GENOMIC DNA]</scope>
    <source>
        <strain evidence="10">JCM 16908</strain>
    </source>
</reference>
<dbReference type="Proteomes" id="UP001500888">
    <property type="component" value="Unassembled WGS sequence"/>
</dbReference>
<dbReference type="InterPro" id="IPR032694">
    <property type="entry name" value="CopC/D"/>
</dbReference>
<evidence type="ECO:0000313" key="9">
    <source>
        <dbReference type="EMBL" id="GAA3796714.1"/>
    </source>
</evidence>
<sequence length="404" mass="41618">MSTTDETQTPSTGTDPSQAPTGTGTDSPRPSTGTHPSQAPTGTGTDSPRPSTGAEPSGAPLPADANGHAPDQVPAEEARRVPALGLAGAGLLAVAVSTWWTAPESVPGITLPGPLVEYGLPVVRLVLDLCALATVGLSLLPRFLGFDDQERTEPILSRARVWAVVAAFGWALAALVAMVLSAAEITPGRMPDPAVYVSLIGAGQGLVISAACALIYTFFGLLAVRFGEKVPAELRVVVAVFGLLPLPVSGHASNWYWHDLSMVSMELHVVAAAAWTGGLVALAVLLTRDRELLARALPRFSRLATVALVVVALSGLFSGLVELALSPATSLPGSLFTTHYGQLVVAKVVFVCAVGALGANIRWRLLPGVARRQATSFAAWAALELGVMGLAYGVAVALTRAPVA</sequence>
<feature type="region of interest" description="Disordered" evidence="6">
    <location>
        <begin position="1"/>
        <end position="72"/>
    </location>
</feature>
<evidence type="ECO:0000313" key="10">
    <source>
        <dbReference type="Proteomes" id="UP001500888"/>
    </source>
</evidence>
<keyword evidence="4 7" id="KW-1133">Transmembrane helix</keyword>
<protein>
    <submittedName>
        <fullName evidence="9">CopD family protein</fullName>
    </submittedName>
</protein>
<feature type="transmembrane region" description="Helical" evidence="7">
    <location>
        <begin position="269"/>
        <end position="288"/>
    </location>
</feature>
<feature type="transmembrane region" description="Helical" evidence="7">
    <location>
        <begin position="122"/>
        <end position="140"/>
    </location>
</feature>
<organism evidence="9 10">
    <name type="scientific">Sphaerisporangium flaviroseum</name>
    <dbReference type="NCBI Taxonomy" id="509199"/>
    <lineage>
        <taxon>Bacteria</taxon>
        <taxon>Bacillati</taxon>
        <taxon>Actinomycetota</taxon>
        <taxon>Actinomycetes</taxon>
        <taxon>Streptosporangiales</taxon>
        <taxon>Streptosporangiaceae</taxon>
        <taxon>Sphaerisporangium</taxon>
    </lineage>
</organism>
<evidence type="ECO:0000256" key="7">
    <source>
        <dbReference type="SAM" id="Phobius"/>
    </source>
</evidence>
<comment type="caution">
    <text evidence="9">The sequence shown here is derived from an EMBL/GenBank/DDBJ whole genome shotgun (WGS) entry which is preliminary data.</text>
</comment>
<evidence type="ECO:0000256" key="6">
    <source>
        <dbReference type="SAM" id="MobiDB-lite"/>
    </source>
</evidence>
<feature type="transmembrane region" description="Helical" evidence="7">
    <location>
        <begin position="83"/>
        <end position="102"/>
    </location>
</feature>
<feature type="transmembrane region" description="Helical" evidence="7">
    <location>
        <begin position="340"/>
        <end position="365"/>
    </location>
</feature>
<evidence type="ECO:0000256" key="1">
    <source>
        <dbReference type="ARBA" id="ARBA00004651"/>
    </source>
</evidence>
<evidence type="ECO:0000256" key="2">
    <source>
        <dbReference type="ARBA" id="ARBA00022475"/>
    </source>
</evidence>
<feature type="transmembrane region" description="Helical" evidence="7">
    <location>
        <begin position="236"/>
        <end position="257"/>
    </location>
</feature>
<evidence type="ECO:0000256" key="3">
    <source>
        <dbReference type="ARBA" id="ARBA00022692"/>
    </source>
</evidence>
<keyword evidence="3 7" id="KW-0812">Transmembrane</keyword>
<gene>
    <name evidence="9" type="ORF">GCM10022226_15090</name>
</gene>
<name>A0ABP7HNH5_9ACTN</name>
<dbReference type="EMBL" id="BAAAZR010000002">
    <property type="protein sequence ID" value="GAA3796714.1"/>
    <property type="molecule type" value="Genomic_DNA"/>
</dbReference>
<dbReference type="PANTHER" id="PTHR34820">
    <property type="entry name" value="INNER MEMBRANE PROTEIN YEBZ"/>
    <property type="match status" value="1"/>
</dbReference>
<feature type="transmembrane region" description="Helical" evidence="7">
    <location>
        <begin position="195"/>
        <end position="224"/>
    </location>
</feature>
<accession>A0ABP7HNH5</accession>
<dbReference type="RefSeq" id="WP_344935976.1">
    <property type="nucleotide sequence ID" value="NZ_BAAAZR010000002.1"/>
</dbReference>
<evidence type="ECO:0000256" key="5">
    <source>
        <dbReference type="ARBA" id="ARBA00023136"/>
    </source>
</evidence>
<evidence type="ECO:0000259" key="8">
    <source>
        <dbReference type="Pfam" id="PF05425"/>
    </source>
</evidence>
<feature type="transmembrane region" description="Helical" evidence="7">
    <location>
        <begin position="161"/>
        <end position="183"/>
    </location>
</feature>
<keyword evidence="5 7" id="KW-0472">Membrane</keyword>
<keyword evidence="10" id="KW-1185">Reference proteome</keyword>